<dbReference type="Gene3D" id="1.10.10.10">
    <property type="entry name" value="Winged helix-like DNA-binding domain superfamily/Winged helix DNA-binding domain"/>
    <property type="match status" value="1"/>
</dbReference>
<keyword evidence="2" id="KW-0805">Transcription regulation</keyword>
<name>A0A6B3NVS7_9PSED</name>
<accession>A0A6B3NVS7</accession>
<keyword evidence="4" id="KW-0804">Transcription</keyword>
<dbReference type="Gene3D" id="3.40.190.290">
    <property type="match status" value="1"/>
</dbReference>
<dbReference type="InterPro" id="IPR000847">
    <property type="entry name" value="LysR_HTH_N"/>
</dbReference>
<evidence type="ECO:0000256" key="4">
    <source>
        <dbReference type="ARBA" id="ARBA00023163"/>
    </source>
</evidence>
<evidence type="ECO:0000256" key="3">
    <source>
        <dbReference type="ARBA" id="ARBA00023125"/>
    </source>
</evidence>
<evidence type="ECO:0000313" key="6">
    <source>
        <dbReference type="EMBL" id="NER63687.1"/>
    </source>
</evidence>
<dbReference type="AlphaFoldDB" id="A0A6B3NVS7"/>
<comment type="similarity">
    <text evidence="1">Belongs to the LysR transcriptional regulatory family.</text>
</comment>
<dbReference type="GO" id="GO:0003700">
    <property type="term" value="F:DNA-binding transcription factor activity"/>
    <property type="evidence" value="ECO:0007669"/>
    <property type="project" value="InterPro"/>
</dbReference>
<comment type="caution">
    <text evidence="6">The sequence shown here is derived from an EMBL/GenBank/DDBJ whole genome shotgun (WGS) entry which is preliminary data.</text>
</comment>
<dbReference type="InterPro" id="IPR036390">
    <property type="entry name" value="WH_DNA-bd_sf"/>
</dbReference>
<feature type="domain" description="HTH lysR-type" evidence="5">
    <location>
        <begin position="3"/>
        <end position="60"/>
    </location>
</feature>
<organism evidence="6 7">
    <name type="scientific">Pseudomonas brassicae</name>
    <dbReference type="NCBI Taxonomy" id="2708063"/>
    <lineage>
        <taxon>Bacteria</taxon>
        <taxon>Pseudomonadati</taxon>
        <taxon>Pseudomonadota</taxon>
        <taxon>Gammaproteobacteria</taxon>
        <taxon>Pseudomonadales</taxon>
        <taxon>Pseudomonadaceae</taxon>
        <taxon>Pseudomonas</taxon>
    </lineage>
</organism>
<dbReference type="GO" id="GO:0003677">
    <property type="term" value="F:DNA binding"/>
    <property type="evidence" value="ECO:0007669"/>
    <property type="project" value="UniProtKB-KW"/>
</dbReference>
<gene>
    <name evidence="6" type="ORF">G3436_06990</name>
</gene>
<dbReference type="Pfam" id="PF03466">
    <property type="entry name" value="LysR_substrate"/>
    <property type="match status" value="1"/>
</dbReference>
<sequence>MHFDLIDLRLFVHTVECGNITAGAERSHLSLPAASARIRAMESSLGTPLLERNRRGVQPTAAGQALVQHARQIGQQVERLQFDLGQYAQGLQGQVRLLCNTAALTEYLPELLATFLTRHPAIAVDVVELPSLRIVQAITQGEADLGILSSAVASEHLQSLAFRDDPLVLIMAPDHPLATRPALRFADTLAHGHVGLQANSALALHLEEQALHLGRRLQVRVRADGFDGVIRMVAHGAGLGIVPLAAVQRWQGVLALHSLALHEPWAKRQLQLCSRDFSALPGHTRTLLESLSMGAIAPAGTIHPQSPWRTHM</sequence>
<reference evidence="6 7" key="1">
    <citation type="submission" date="2020-02" db="EMBL/GenBank/DDBJ databases">
        <title>Broccoli isolated Pseudomonas sp.</title>
        <authorList>
            <person name="Fujikawa T."/>
            <person name="Sawada H."/>
        </authorList>
    </citation>
    <scope>NUCLEOTIDE SEQUENCE [LARGE SCALE GENOMIC DNA]</scope>
    <source>
        <strain evidence="6 7">MAFF212427</strain>
    </source>
</reference>
<dbReference type="Pfam" id="PF00126">
    <property type="entry name" value="HTH_1"/>
    <property type="match status" value="1"/>
</dbReference>
<protein>
    <submittedName>
        <fullName evidence="6">LysR family transcriptional regulator</fullName>
    </submittedName>
</protein>
<dbReference type="Proteomes" id="UP000482634">
    <property type="component" value="Unassembled WGS sequence"/>
</dbReference>
<keyword evidence="3" id="KW-0238">DNA-binding</keyword>
<evidence type="ECO:0000259" key="5">
    <source>
        <dbReference type="PROSITE" id="PS50931"/>
    </source>
</evidence>
<evidence type="ECO:0000256" key="2">
    <source>
        <dbReference type="ARBA" id="ARBA00023015"/>
    </source>
</evidence>
<dbReference type="GO" id="GO:0005829">
    <property type="term" value="C:cytosol"/>
    <property type="evidence" value="ECO:0007669"/>
    <property type="project" value="TreeGrafter"/>
</dbReference>
<dbReference type="FunFam" id="1.10.10.10:FF:000001">
    <property type="entry name" value="LysR family transcriptional regulator"/>
    <property type="match status" value="1"/>
</dbReference>
<dbReference type="PANTHER" id="PTHR30419">
    <property type="entry name" value="HTH-TYPE TRANSCRIPTIONAL REGULATOR YBHD"/>
    <property type="match status" value="1"/>
</dbReference>
<dbReference type="RefSeq" id="WP_163942874.1">
    <property type="nucleotide sequence ID" value="NZ_JAAHBU010000081.1"/>
</dbReference>
<dbReference type="PANTHER" id="PTHR30419:SF2">
    <property type="entry name" value="LYSR FAMILY TRANSCRIPTIONAL REGULATOR"/>
    <property type="match status" value="1"/>
</dbReference>
<dbReference type="PROSITE" id="PS50931">
    <property type="entry name" value="HTH_LYSR"/>
    <property type="match status" value="1"/>
</dbReference>
<dbReference type="CDD" id="cd08421">
    <property type="entry name" value="PBP2_LTTR_like_1"/>
    <property type="match status" value="1"/>
</dbReference>
<dbReference type="InterPro" id="IPR036388">
    <property type="entry name" value="WH-like_DNA-bd_sf"/>
</dbReference>
<dbReference type="SUPFAM" id="SSF53850">
    <property type="entry name" value="Periplasmic binding protein-like II"/>
    <property type="match status" value="1"/>
</dbReference>
<keyword evidence="7" id="KW-1185">Reference proteome</keyword>
<dbReference type="EMBL" id="JAAHBU010000081">
    <property type="protein sequence ID" value="NER63687.1"/>
    <property type="molecule type" value="Genomic_DNA"/>
</dbReference>
<dbReference type="InterPro" id="IPR005119">
    <property type="entry name" value="LysR_subst-bd"/>
</dbReference>
<dbReference type="SUPFAM" id="SSF46785">
    <property type="entry name" value="Winged helix' DNA-binding domain"/>
    <property type="match status" value="1"/>
</dbReference>
<evidence type="ECO:0000313" key="7">
    <source>
        <dbReference type="Proteomes" id="UP000482634"/>
    </source>
</evidence>
<dbReference type="InterPro" id="IPR050950">
    <property type="entry name" value="HTH-type_LysR_regulators"/>
</dbReference>
<proteinExistence type="inferred from homology"/>
<evidence type="ECO:0000256" key="1">
    <source>
        <dbReference type="ARBA" id="ARBA00009437"/>
    </source>
</evidence>